<keyword evidence="6" id="KW-1185">Reference proteome</keyword>
<keyword evidence="1" id="KW-0805">Transcription regulation</keyword>
<dbReference type="SUPFAM" id="SSF53822">
    <property type="entry name" value="Periplasmic binding protein-like I"/>
    <property type="match status" value="1"/>
</dbReference>
<evidence type="ECO:0000256" key="1">
    <source>
        <dbReference type="ARBA" id="ARBA00023015"/>
    </source>
</evidence>
<sequence length="348" mass="37802">MAEDMSEIFKHKQRSRLIDVARRAGVSVITASRALRQPELVAPETRERVRQAVEALGYVPNPAAQALAMARSRVIGVVIPSVTNSVFAELLRGVMDATEGTPFHLQFANTRYQTRREEELVRLFAAQNPAGLIVASIDQSPASRAILTGMGCPVVQVMEIGPEPIDIMIGCNQTEAARAAVRHLIEQGYRRIGFLGARMDPRAQRRLAGYRQELESAGLAEPLRVLTTPEPSAVTVGRRLMADFLAQYPEADAVFCVNDDVALGALFECASRGLRVPRQMGIAGFNDLDMAQGAEPGITSVRTHRYAMGRQAVAAILEAAEGRRPEPAVIDLGFSLMVRGSTRRMGGA</sequence>
<accession>S9R234</accession>
<dbReference type="EMBL" id="AOLV01000002">
    <property type="protein sequence ID" value="EPX87716.1"/>
    <property type="molecule type" value="Genomic_DNA"/>
</dbReference>
<dbReference type="InterPro" id="IPR000843">
    <property type="entry name" value="HTH_LacI"/>
</dbReference>
<dbReference type="AlphaFoldDB" id="S9R234"/>
<comment type="caution">
    <text evidence="5">The sequence shown here is derived from an EMBL/GenBank/DDBJ whole genome shotgun (WGS) entry which is preliminary data.</text>
</comment>
<name>S9R234_9RHOB</name>
<evidence type="ECO:0000256" key="3">
    <source>
        <dbReference type="ARBA" id="ARBA00023163"/>
    </source>
</evidence>
<evidence type="ECO:0000256" key="2">
    <source>
        <dbReference type="ARBA" id="ARBA00023125"/>
    </source>
</evidence>
<dbReference type="PANTHER" id="PTHR30146">
    <property type="entry name" value="LACI-RELATED TRANSCRIPTIONAL REPRESSOR"/>
    <property type="match status" value="1"/>
</dbReference>
<dbReference type="Gene3D" id="3.40.50.2300">
    <property type="match status" value="2"/>
</dbReference>
<dbReference type="RefSeq" id="WP_021096261.1">
    <property type="nucleotide sequence ID" value="NZ_KE557318.1"/>
</dbReference>
<dbReference type="Pfam" id="PF13377">
    <property type="entry name" value="Peripla_BP_3"/>
    <property type="match status" value="1"/>
</dbReference>
<feature type="domain" description="HTH lacI-type" evidence="4">
    <location>
        <begin position="15"/>
        <end position="69"/>
    </location>
</feature>
<dbReference type="GO" id="GO:0000976">
    <property type="term" value="F:transcription cis-regulatory region binding"/>
    <property type="evidence" value="ECO:0007669"/>
    <property type="project" value="TreeGrafter"/>
</dbReference>
<dbReference type="GO" id="GO:0003700">
    <property type="term" value="F:DNA-binding transcription factor activity"/>
    <property type="evidence" value="ECO:0007669"/>
    <property type="project" value="TreeGrafter"/>
</dbReference>
<dbReference type="SUPFAM" id="SSF47413">
    <property type="entry name" value="lambda repressor-like DNA-binding domains"/>
    <property type="match status" value="1"/>
</dbReference>
<dbReference type="PATRIC" id="fig|1123069.3.peg.120"/>
<dbReference type="PROSITE" id="PS50932">
    <property type="entry name" value="HTH_LACI_2"/>
    <property type="match status" value="1"/>
</dbReference>
<dbReference type="Gene3D" id="1.10.260.40">
    <property type="entry name" value="lambda repressor-like DNA-binding domains"/>
    <property type="match status" value="1"/>
</dbReference>
<dbReference type="PANTHER" id="PTHR30146:SF2">
    <property type="entry name" value="HTH-TYPE TRANSCRIPTIONAL REGULATOR GNTR"/>
    <property type="match status" value="1"/>
</dbReference>
<evidence type="ECO:0000313" key="5">
    <source>
        <dbReference type="EMBL" id="EPX87716.1"/>
    </source>
</evidence>
<reference evidence="5 6" key="1">
    <citation type="journal article" date="2013" name="Stand. Genomic Sci.">
        <title>Genome sequence of the reddish-pigmented Rubellimicrobium thermophilum type strain (DSM 16684(T)), a member of the Roseobacter clade.</title>
        <authorList>
            <person name="Fiebig A."/>
            <person name="Riedel T."/>
            <person name="Gronow S."/>
            <person name="Petersen J."/>
            <person name="Klenk H.P."/>
            <person name="Goker M."/>
        </authorList>
    </citation>
    <scope>NUCLEOTIDE SEQUENCE [LARGE SCALE GENOMIC DNA]</scope>
    <source>
        <strain evidence="5 6">DSM 16684</strain>
    </source>
</reference>
<dbReference type="PROSITE" id="PS00356">
    <property type="entry name" value="HTH_LACI_1"/>
    <property type="match status" value="1"/>
</dbReference>
<dbReference type="Proteomes" id="UP000015346">
    <property type="component" value="Unassembled WGS sequence"/>
</dbReference>
<dbReference type="CDD" id="cd01575">
    <property type="entry name" value="PBP1_GntR"/>
    <property type="match status" value="1"/>
</dbReference>
<keyword evidence="3" id="KW-0804">Transcription</keyword>
<dbReference type="InterPro" id="IPR046335">
    <property type="entry name" value="LacI/GalR-like_sensor"/>
</dbReference>
<gene>
    <name evidence="5" type="ORF">ruthe_00116</name>
</gene>
<dbReference type="InterPro" id="IPR010982">
    <property type="entry name" value="Lambda_DNA-bd_dom_sf"/>
</dbReference>
<dbReference type="Pfam" id="PF00356">
    <property type="entry name" value="LacI"/>
    <property type="match status" value="1"/>
</dbReference>
<dbReference type="STRING" id="1123069.ruthe_00116"/>
<proteinExistence type="predicted"/>
<dbReference type="SMART" id="SM00354">
    <property type="entry name" value="HTH_LACI"/>
    <property type="match status" value="1"/>
</dbReference>
<dbReference type="CDD" id="cd01392">
    <property type="entry name" value="HTH_LacI"/>
    <property type="match status" value="1"/>
</dbReference>
<protein>
    <submittedName>
        <fullName evidence="5">Transcriptional regulator, LacI family</fullName>
    </submittedName>
</protein>
<evidence type="ECO:0000313" key="6">
    <source>
        <dbReference type="Proteomes" id="UP000015346"/>
    </source>
</evidence>
<organism evidence="5 6">
    <name type="scientific">Rubellimicrobium thermophilum DSM 16684</name>
    <dbReference type="NCBI Taxonomy" id="1123069"/>
    <lineage>
        <taxon>Bacteria</taxon>
        <taxon>Pseudomonadati</taxon>
        <taxon>Pseudomonadota</taxon>
        <taxon>Alphaproteobacteria</taxon>
        <taxon>Rhodobacterales</taxon>
        <taxon>Roseobacteraceae</taxon>
        <taxon>Rubellimicrobium</taxon>
    </lineage>
</organism>
<evidence type="ECO:0000259" key="4">
    <source>
        <dbReference type="PROSITE" id="PS50932"/>
    </source>
</evidence>
<dbReference type="InterPro" id="IPR028082">
    <property type="entry name" value="Peripla_BP_I"/>
</dbReference>
<dbReference type="HOGENOM" id="CLU_037628_6_3_5"/>
<keyword evidence="2" id="KW-0238">DNA-binding</keyword>